<accession>A0A2T8IA54</accession>
<feature type="compositionally biased region" description="Low complexity" evidence="1">
    <location>
        <begin position="8"/>
        <end position="24"/>
    </location>
</feature>
<dbReference type="AlphaFoldDB" id="A0A2T8IA54"/>
<organism evidence="2">
    <name type="scientific">Panicum hallii</name>
    <dbReference type="NCBI Taxonomy" id="206008"/>
    <lineage>
        <taxon>Eukaryota</taxon>
        <taxon>Viridiplantae</taxon>
        <taxon>Streptophyta</taxon>
        <taxon>Embryophyta</taxon>
        <taxon>Tracheophyta</taxon>
        <taxon>Spermatophyta</taxon>
        <taxon>Magnoliopsida</taxon>
        <taxon>Liliopsida</taxon>
        <taxon>Poales</taxon>
        <taxon>Poaceae</taxon>
        <taxon>PACMAD clade</taxon>
        <taxon>Panicoideae</taxon>
        <taxon>Panicodae</taxon>
        <taxon>Paniceae</taxon>
        <taxon>Panicinae</taxon>
        <taxon>Panicum</taxon>
        <taxon>Panicum sect. Panicum</taxon>
    </lineage>
</organism>
<sequence length="211" mass="24033">MISPQHHTGQAQSGSPGSGSASGTSLQLLITHTSRRLCVLLQRRIGELNEIGLYSFACLPLPWCQCERERGASKQEERVRDGRRQLLRHGERRRRSGGREADPDVPQELRAGAEPAGPEPAAHQRDQPEPRVPGARQPHPQRRPHPGAQQQHPPRRRPLRRPLRLLRPQHGRLLRRRLLRHAPLLRRPRRPEARPPRLALLVLAALFPHCE</sequence>
<evidence type="ECO:0000256" key="1">
    <source>
        <dbReference type="SAM" id="MobiDB-lite"/>
    </source>
</evidence>
<feature type="compositionally biased region" description="Basic and acidic residues" evidence="1">
    <location>
        <begin position="69"/>
        <end position="84"/>
    </location>
</feature>
<feature type="compositionally biased region" description="Basic residues" evidence="1">
    <location>
        <begin position="85"/>
        <end position="96"/>
    </location>
</feature>
<name>A0A2T8IA54_9POAL</name>
<protein>
    <submittedName>
        <fullName evidence="2">Uncharacterized protein</fullName>
    </submittedName>
</protein>
<dbReference type="EMBL" id="CM008053">
    <property type="protein sequence ID" value="PVH34518.1"/>
    <property type="molecule type" value="Genomic_DNA"/>
</dbReference>
<gene>
    <name evidence="2" type="ORF">PAHAL_8G236700</name>
</gene>
<feature type="region of interest" description="Disordered" evidence="1">
    <location>
        <begin position="69"/>
        <end position="166"/>
    </location>
</feature>
<feature type="compositionally biased region" description="Basic residues" evidence="1">
    <location>
        <begin position="153"/>
        <end position="166"/>
    </location>
</feature>
<evidence type="ECO:0000313" key="2">
    <source>
        <dbReference type="EMBL" id="PVH34518.1"/>
    </source>
</evidence>
<reference evidence="2" key="1">
    <citation type="submission" date="2018-04" db="EMBL/GenBank/DDBJ databases">
        <title>WGS assembly of Panicum hallii.</title>
        <authorList>
            <person name="Lovell J."/>
            <person name="Jenkins J."/>
            <person name="Lowry D."/>
            <person name="Mamidi S."/>
            <person name="Sreedasyam A."/>
            <person name="Weng X."/>
            <person name="Barry K."/>
            <person name="Bonette J."/>
            <person name="Campitelli B."/>
            <person name="Daum C."/>
            <person name="Gordon S."/>
            <person name="Gould B."/>
            <person name="Lipzen A."/>
            <person name="Macqueen A."/>
            <person name="Palacio-Mejia J."/>
            <person name="Plott C."/>
            <person name="Shakirov E."/>
            <person name="Shu S."/>
            <person name="Yoshinaga Y."/>
            <person name="Zane M."/>
            <person name="Rokhsar D."/>
            <person name="Grimwood J."/>
            <person name="Schmutz J."/>
            <person name="Juenger T."/>
        </authorList>
    </citation>
    <scope>NUCLEOTIDE SEQUENCE [LARGE SCALE GENOMIC DNA]</scope>
    <source>
        <strain evidence="2">FIL2</strain>
    </source>
</reference>
<feature type="region of interest" description="Disordered" evidence="1">
    <location>
        <begin position="1"/>
        <end position="24"/>
    </location>
</feature>
<proteinExistence type="predicted"/>
<dbReference type="Gramene" id="PVH34518">
    <property type="protein sequence ID" value="PVH34518"/>
    <property type="gene ID" value="PAHAL_8G236700"/>
</dbReference>
<feature type="compositionally biased region" description="Low complexity" evidence="1">
    <location>
        <begin position="112"/>
        <end position="121"/>
    </location>
</feature>
<dbReference type="Proteomes" id="UP000243499">
    <property type="component" value="Chromosome 8"/>
</dbReference>